<evidence type="ECO:0000259" key="3">
    <source>
        <dbReference type="PROSITE" id="PS51174"/>
    </source>
</evidence>
<dbReference type="InterPro" id="IPR044301">
    <property type="entry name" value="PR4"/>
</dbReference>
<accession>A0A1R3HNM6</accession>
<gene>
    <name evidence="4" type="ORF">CCACVL1_18035</name>
</gene>
<dbReference type="GO" id="GO:0004540">
    <property type="term" value="F:RNA nuclease activity"/>
    <property type="evidence" value="ECO:0007669"/>
    <property type="project" value="InterPro"/>
</dbReference>
<protein>
    <submittedName>
        <fullName evidence="4">Barwin</fullName>
    </submittedName>
</protein>
<evidence type="ECO:0000313" key="5">
    <source>
        <dbReference type="Proteomes" id="UP000188268"/>
    </source>
</evidence>
<keyword evidence="1" id="KW-1015">Disulfide bond</keyword>
<reference evidence="4 5" key="1">
    <citation type="submission" date="2013-09" db="EMBL/GenBank/DDBJ databases">
        <title>Corchorus capsularis genome sequencing.</title>
        <authorList>
            <person name="Alam M."/>
            <person name="Haque M.S."/>
            <person name="Islam M.S."/>
            <person name="Emdad E.M."/>
            <person name="Islam M.M."/>
            <person name="Ahmed B."/>
            <person name="Halim A."/>
            <person name="Hossen Q.M.M."/>
            <person name="Hossain M.Z."/>
            <person name="Ahmed R."/>
            <person name="Khan M.M."/>
            <person name="Islam R."/>
            <person name="Rashid M.M."/>
            <person name="Khan S.A."/>
            <person name="Rahman M.S."/>
            <person name="Alam M."/>
        </authorList>
    </citation>
    <scope>NUCLEOTIDE SEQUENCE [LARGE SCALE GENOMIC DNA]</scope>
    <source>
        <strain evidence="5">cv. CVL-1</strain>
        <tissue evidence="4">Whole seedling</tissue>
    </source>
</reference>
<dbReference type="GO" id="GO:0050832">
    <property type="term" value="P:defense response to fungus"/>
    <property type="evidence" value="ECO:0007669"/>
    <property type="project" value="InterPro"/>
</dbReference>
<dbReference type="PROSITE" id="PS51174">
    <property type="entry name" value="BARWIN_3"/>
    <property type="match status" value="1"/>
</dbReference>
<dbReference type="InterPro" id="IPR036908">
    <property type="entry name" value="RlpA-like_sf"/>
</dbReference>
<sequence length="168" mass="18026">MKKTSLSILLLASLVGFAAAQSGSGGDGPGESNVTAYWTDYNATHNNWDFNASHVSCARILGRKPLEWRKKYGWTGFCGSVGPQGDAACGLCLRVTNYIDNETKAEEKVRIVDACGGAGALELDFETAFMPIDIDGNGNSTGHLNVDYNFMDCDDSDELENTLLVSSL</sequence>
<comment type="caution">
    <text evidence="4">The sequence shown here is derived from an EMBL/GenBank/DDBJ whole genome shotgun (WGS) entry which is preliminary data.</text>
</comment>
<feature type="domain" description="Barwin" evidence="3">
    <location>
        <begin position="29"/>
        <end position="155"/>
    </location>
</feature>
<dbReference type="PRINTS" id="PR00602">
    <property type="entry name" value="BARWIN"/>
</dbReference>
<dbReference type="AlphaFoldDB" id="A0A1R3HNM6"/>
<dbReference type="Gene3D" id="2.40.40.10">
    <property type="entry name" value="RlpA-like domain"/>
    <property type="match status" value="1"/>
</dbReference>
<proteinExistence type="predicted"/>
<organism evidence="4 5">
    <name type="scientific">Corchorus capsularis</name>
    <name type="common">Jute</name>
    <dbReference type="NCBI Taxonomy" id="210143"/>
    <lineage>
        <taxon>Eukaryota</taxon>
        <taxon>Viridiplantae</taxon>
        <taxon>Streptophyta</taxon>
        <taxon>Embryophyta</taxon>
        <taxon>Tracheophyta</taxon>
        <taxon>Spermatophyta</taxon>
        <taxon>Magnoliopsida</taxon>
        <taxon>eudicotyledons</taxon>
        <taxon>Gunneridae</taxon>
        <taxon>Pentapetalae</taxon>
        <taxon>rosids</taxon>
        <taxon>malvids</taxon>
        <taxon>Malvales</taxon>
        <taxon>Malvaceae</taxon>
        <taxon>Grewioideae</taxon>
        <taxon>Apeibeae</taxon>
        <taxon>Corchorus</taxon>
    </lineage>
</organism>
<keyword evidence="5" id="KW-1185">Reference proteome</keyword>
<evidence type="ECO:0000256" key="2">
    <source>
        <dbReference type="SAM" id="SignalP"/>
    </source>
</evidence>
<dbReference type="GO" id="GO:0042742">
    <property type="term" value="P:defense response to bacterium"/>
    <property type="evidence" value="ECO:0007669"/>
    <property type="project" value="InterPro"/>
</dbReference>
<feature type="signal peptide" evidence="2">
    <location>
        <begin position="1"/>
        <end position="20"/>
    </location>
</feature>
<keyword evidence="2" id="KW-0732">Signal</keyword>
<dbReference type="STRING" id="210143.A0A1R3HNM6"/>
<dbReference type="PANTHER" id="PTHR46351">
    <property type="entry name" value="WOUND-INDUCED PROTEIN WIN2"/>
    <property type="match status" value="1"/>
</dbReference>
<dbReference type="EMBL" id="AWWV01011506">
    <property type="protein sequence ID" value="OMO71894.1"/>
    <property type="molecule type" value="Genomic_DNA"/>
</dbReference>
<dbReference type="PANTHER" id="PTHR46351:SF7">
    <property type="entry name" value="HEVEIN-LIKE PREPROPROTEIN"/>
    <property type="match status" value="1"/>
</dbReference>
<dbReference type="Proteomes" id="UP000188268">
    <property type="component" value="Unassembled WGS sequence"/>
</dbReference>
<evidence type="ECO:0000313" key="4">
    <source>
        <dbReference type="EMBL" id="OMO71894.1"/>
    </source>
</evidence>
<name>A0A1R3HNM6_COCAP</name>
<dbReference type="OrthoDB" id="999893at2759"/>
<dbReference type="Gramene" id="OMO71894">
    <property type="protein sequence ID" value="OMO71894"/>
    <property type="gene ID" value="CCACVL1_18035"/>
</dbReference>
<dbReference type="InterPro" id="IPR001153">
    <property type="entry name" value="Barwin_dom"/>
</dbReference>
<feature type="chain" id="PRO_5012932672" evidence="2">
    <location>
        <begin position="21"/>
        <end position="168"/>
    </location>
</feature>
<dbReference type="SUPFAM" id="SSF50685">
    <property type="entry name" value="Barwin-like endoglucanases"/>
    <property type="match status" value="1"/>
</dbReference>
<dbReference type="Pfam" id="PF00967">
    <property type="entry name" value="Barwin"/>
    <property type="match status" value="1"/>
</dbReference>
<evidence type="ECO:0000256" key="1">
    <source>
        <dbReference type="ARBA" id="ARBA00023157"/>
    </source>
</evidence>